<comment type="caution">
    <text evidence="8">The sequence shown here is derived from an EMBL/GenBank/DDBJ whole genome shotgun (WGS) entry which is preliminary data.</text>
</comment>
<evidence type="ECO:0000313" key="8">
    <source>
        <dbReference type="EMBL" id="CAH1216481.1"/>
    </source>
</evidence>
<evidence type="ECO:0000256" key="3">
    <source>
        <dbReference type="ARBA" id="ARBA00022692"/>
    </source>
</evidence>
<keyword evidence="9" id="KW-1185">Reference proteome</keyword>
<dbReference type="InterPro" id="IPR015414">
    <property type="entry name" value="TMEM64"/>
</dbReference>
<keyword evidence="2 6" id="KW-1003">Cell membrane</keyword>
<evidence type="ECO:0000256" key="6">
    <source>
        <dbReference type="RuleBase" id="RU366058"/>
    </source>
</evidence>
<dbReference type="EMBL" id="CAKMMF010000026">
    <property type="protein sequence ID" value="CAH1216481.1"/>
    <property type="molecule type" value="Genomic_DNA"/>
</dbReference>
<accession>A0ABN8GSA4</accession>
<reference evidence="8" key="1">
    <citation type="submission" date="2022-01" db="EMBL/GenBank/DDBJ databases">
        <authorList>
            <person name="Criscuolo A."/>
        </authorList>
    </citation>
    <scope>NUCLEOTIDE SEQUENCE</scope>
    <source>
        <strain evidence="8">CIP111893</strain>
    </source>
</reference>
<feature type="transmembrane region" description="Helical" evidence="6">
    <location>
        <begin position="178"/>
        <end position="199"/>
    </location>
</feature>
<feature type="transmembrane region" description="Helical" evidence="6">
    <location>
        <begin position="117"/>
        <end position="139"/>
    </location>
</feature>
<sequence>MLKKISLTLLYTAAAIAIYLFGDTIMNWLQHSTNVPAIILVAILMALFPIIPYPIVGGVIGAALGPLLGALVTWIGSTVASILMFAFVRYGYQDWGNRILHRYQKIDKLNSLFERNAFLAVLFARLIPFIPSFAVNVYAALSRMSFLSYSVASSLGKIPSMLLFVVVGSNAVTDPKSILTTVLIYSVFLAISLAAYRWWRRRSGKRLA</sequence>
<keyword evidence="5 6" id="KW-0472">Membrane</keyword>
<dbReference type="RefSeq" id="WP_236344473.1">
    <property type="nucleotide sequence ID" value="NZ_CAKMMF010000026.1"/>
</dbReference>
<comment type="subcellular location">
    <subcellularLocation>
        <location evidence="1 6">Cell membrane</location>
        <topology evidence="1 6">Multi-pass membrane protein</topology>
    </subcellularLocation>
</comment>
<dbReference type="Proteomes" id="UP000838686">
    <property type="component" value="Unassembled WGS sequence"/>
</dbReference>
<protein>
    <recommendedName>
        <fullName evidence="6">TVP38/TMEM64 family membrane protein</fullName>
    </recommendedName>
</protein>
<evidence type="ECO:0000259" key="7">
    <source>
        <dbReference type="Pfam" id="PF09335"/>
    </source>
</evidence>
<organism evidence="8 9">
    <name type="scientific">Paenibacillus plantiphilus</name>
    <dbReference type="NCBI Taxonomy" id="2905650"/>
    <lineage>
        <taxon>Bacteria</taxon>
        <taxon>Bacillati</taxon>
        <taxon>Bacillota</taxon>
        <taxon>Bacilli</taxon>
        <taxon>Bacillales</taxon>
        <taxon>Paenibacillaceae</taxon>
        <taxon>Paenibacillus</taxon>
    </lineage>
</organism>
<dbReference type="InterPro" id="IPR032816">
    <property type="entry name" value="VTT_dom"/>
</dbReference>
<dbReference type="Pfam" id="PF09335">
    <property type="entry name" value="VTT_dom"/>
    <property type="match status" value="1"/>
</dbReference>
<keyword evidence="3 6" id="KW-0812">Transmembrane</keyword>
<proteinExistence type="inferred from homology"/>
<evidence type="ECO:0000313" key="9">
    <source>
        <dbReference type="Proteomes" id="UP000838686"/>
    </source>
</evidence>
<keyword evidence="4 6" id="KW-1133">Transmembrane helix</keyword>
<name>A0ABN8GSA4_9BACL</name>
<feature type="transmembrane region" description="Helical" evidence="6">
    <location>
        <begin position="67"/>
        <end position="88"/>
    </location>
</feature>
<dbReference type="PANTHER" id="PTHR12677:SF59">
    <property type="entry name" value="GOLGI APPARATUS MEMBRANE PROTEIN TVP38-RELATED"/>
    <property type="match status" value="1"/>
</dbReference>
<gene>
    <name evidence="8" type="ORF">PAECIP111893_04134</name>
</gene>
<evidence type="ECO:0000256" key="4">
    <source>
        <dbReference type="ARBA" id="ARBA00022989"/>
    </source>
</evidence>
<evidence type="ECO:0000256" key="5">
    <source>
        <dbReference type="ARBA" id="ARBA00023136"/>
    </source>
</evidence>
<feature type="transmembrane region" description="Helical" evidence="6">
    <location>
        <begin position="7"/>
        <end position="29"/>
    </location>
</feature>
<dbReference type="PANTHER" id="PTHR12677">
    <property type="entry name" value="GOLGI APPARATUS MEMBRANE PROTEIN TVP38-RELATED"/>
    <property type="match status" value="1"/>
</dbReference>
<evidence type="ECO:0000256" key="1">
    <source>
        <dbReference type="ARBA" id="ARBA00004651"/>
    </source>
</evidence>
<feature type="transmembrane region" description="Helical" evidence="6">
    <location>
        <begin position="35"/>
        <end position="55"/>
    </location>
</feature>
<feature type="transmembrane region" description="Helical" evidence="6">
    <location>
        <begin position="146"/>
        <end position="166"/>
    </location>
</feature>
<evidence type="ECO:0000256" key="2">
    <source>
        <dbReference type="ARBA" id="ARBA00022475"/>
    </source>
</evidence>
<comment type="similarity">
    <text evidence="6">Belongs to the TVP38/TMEM64 family.</text>
</comment>
<feature type="domain" description="VTT" evidence="7">
    <location>
        <begin position="52"/>
        <end position="169"/>
    </location>
</feature>